<dbReference type="Pfam" id="PF13602">
    <property type="entry name" value="ADH_zinc_N_2"/>
    <property type="match status" value="1"/>
</dbReference>
<sequence length="66" mass="7920">MFKKIFQYIHKLSSINSHYLQFIKERIESGQMKPVIERYYELDHVSKTQEYVETGRKNGSVVIRVV</sequence>
<evidence type="ECO:0000313" key="1">
    <source>
        <dbReference type="EMBL" id="MBN3555572.1"/>
    </source>
</evidence>
<proteinExistence type="predicted"/>
<gene>
    <name evidence="1" type="ORF">JYA63_14945</name>
</gene>
<dbReference type="RefSeq" id="WP_205726377.1">
    <property type="nucleotide sequence ID" value="NZ_JAFHKR010000039.1"/>
</dbReference>
<dbReference type="Gene3D" id="3.90.180.10">
    <property type="entry name" value="Medium-chain alcohol dehydrogenases, catalytic domain"/>
    <property type="match status" value="1"/>
</dbReference>
<organism evidence="1 2">
    <name type="scientific">Fictibacillus nanhaiensis</name>
    <dbReference type="NCBI Taxonomy" id="742169"/>
    <lineage>
        <taxon>Bacteria</taxon>
        <taxon>Bacillati</taxon>
        <taxon>Bacillota</taxon>
        <taxon>Bacilli</taxon>
        <taxon>Bacillales</taxon>
        <taxon>Fictibacillaceae</taxon>
        <taxon>Fictibacillus</taxon>
    </lineage>
</organism>
<accession>A0ABS2ZSS9</accession>
<keyword evidence="2" id="KW-1185">Reference proteome</keyword>
<dbReference type="Gene3D" id="3.40.50.720">
    <property type="entry name" value="NAD(P)-binding Rossmann-like Domain"/>
    <property type="match status" value="1"/>
</dbReference>
<protein>
    <submittedName>
        <fullName evidence="1">Zinc-binding dehydrogenase</fullName>
    </submittedName>
</protein>
<reference evidence="1 2" key="1">
    <citation type="submission" date="2021-01" db="EMBL/GenBank/DDBJ databases">
        <title>Genome Sequencing of Type Strains.</title>
        <authorList>
            <person name="Lemaire J.F."/>
            <person name="Inderbitzin P."/>
            <person name="Collins S.B."/>
            <person name="Wespe N."/>
            <person name="Knight-Connoni V."/>
        </authorList>
    </citation>
    <scope>NUCLEOTIDE SEQUENCE [LARGE SCALE GENOMIC DNA]</scope>
    <source>
        <strain evidence="1 2">DSM 23009</strain>
    </source>
</reference>
<dbReference type="Proteomes" id="UP001296923">
    <property type="component" value="Unassembled WGS sequence"/>
</dbReference>
<comment type="caution">
    <text evidence="1">The sequence shown here is derived from an EMBL/GenBank/DDBJ whole genome shotgun (WGS) entry which is preliminary data.</text>
</comment>
<evidence type="ECO:0000313" key="2">
    <source>
        <dbReference type="Proteomes" id="UP001296923"/>
    </source>
</evidence>
<dbReference type="EMBL" id="JAFHKR010000039">
    <property type="protein sequence ID" value="MBN3555572.1"/>
    <property type="molecule type" value="Genomic_DNA"/>
</dbReference>
<name>A0ABS2ZSS9_9BACL</name>